<dbReference type="EMBL" id="GL573205">
    <property type="protein sequence ID" value="ELR07503.1"/>
    <property type="molecule type" value="Genomic_DNA"/>
</dbReference>
<dbReference type="HOGENOM" id="CLU_2050650_0_0_1"/>
<sequence length="120" mass="13385">MVCGVMGYSVPRYVVWYPTSQQEYANTHVHSSQARGWFYVPNANCGMRGRAGGKGRVVMRGKGREGSGRGVLLRKGTVVRRKGTVVRRKGTMVRRKGTMKGTMVEGKGSCQLWLKKRNYG</sequence>
<name>L8G4B0_PSED2</name>
<proteinExistence type="predicted"/>
<dbReference type="InParanoid" id="L8G4B0"/>
<dbReference type="AlphaFoldDB" id="L8G4B0"/>
<evidence type="ECO:0000313" key="1">
    <source>
        <dbReference type="EMBL" id="ELR07503.1"/>
    </source>
</evidence>
<gene>
    <name evidence="1" type="ORF">GMDG_02595</name>
</gene>
<organism evidence="1 2">
    <name type="scientific">Pseudogymnoascus destructans (strain ATCC MYA-4855 / 20631-21)</name>
    <name type="common">Bat white-nose syndrome fungus</name>
    <name type="synonym">Geomyces destructans</name>
    <dbReference type="NCBI Taxonomy" id="658429"/>
    <lineage>
        <taxon>Eukaryota</taxon>
        <taxon>Fungi</taxon>
        <taxon>Dikarya</taxon>
        <taxon>Ascomycota</taxon>
        <taxon>Pezizomycotina</taxon>
        <taxon>Leotiomycetes</taxon>
        <taxon>Thelebolales</taxon>
        <taxon>Thelebolaceae</taxon>
        <taxon>Pseudogymnoascus</taxon>
    </lineage>
</organism>
<keyword evidence="2" id="KW-1185">Reference proteome</keyword>
<accession>L8G4B0</accession>
<dbReference type="Proteomes" id="UP000011064">
    <property type="component" value="Unassembled WGS sequence"/>
</dbReference>
<dbReference type="VEuPathDB" id="FungiDB:GMDG_02595"/>
<protein>
    <submittedName>
        <fullName evidence="1">Uncharacterized protein</fullName>
    </submittedName>
</protein>
<reference evidence="2" key="1">
    <citation type="submission" date="2010-09" db="EMBL/GenBank/DDBJ databases">
        <title>The genome sequence of Geomyces destructans 20631-21.</title>
        <authorList>
            <consortium name="The Broad Institute Genome Sequencing Platform"/>
            <person name="Cuomo C.A."/>
            <person name="Blehert D.S."/>
            <person name="Lorch J.M."/>
            <person name="Young S.K."/>
            <person name="Zeng Q."/>
            <person name="Gargeya S."/>
            <person name="Fitzgerald M."/>
            <person name="Haas B."/>
            <person name="Abouelleil A."/>
            <person name="Alvarado L."/>
            <person name="Arachchi H.M."/>
            <person name="Berlin A."/>
            <person name="Brown A."/>
            <person name="Chapman S.B."/>
            <person name="Chen Z."/>
            <person name="Dunbar C."/>
            <person name="Freedman E."/>
            <person name="Gearin G."/>
            <person name="Gellesch M."/>
            <person name="Goldberg J."/>
            <person name="Griggs A."/>
            <person name="Gujja S."/>
            <person name="Heiman D."/>
            <person name="Howarth C."/>
            <person name="Larson L."/>
            <person name="Lui A."/>
            <person name="MacDonald P.J.P."/>
            <person name="Montmayeur A."/>
            <person name="Murphy C."/>
            <person name="Neiman D."/>
            <person name="Pearson M."/>
            <person name="Priest M."/>
            <person name="Roberts A."/>
            <person name="Saif S."/>
            <person name="Shea T."/>
            <person name="Shenoy N."/>
            <person name="Sisk P."/>
            <person name="Stolte C."/>
            <person name="Sykes S."/>
            <person name="Wortman J."/>
            <person name="Nusbaum C."/>
            <person name="Birren B."/>
        </authorList>
    </citation>
    <scope>NUCLEOTIDE SEQUENCE [LARGE SCALE GENOMIC DNA]</scope>
    <source>
        <strain evidence="2">ATCC MYA-4855 / 20631-21</strain>
    </source>
</reference>
<evidence type="ECO:0000313" key="2">
    <source>
        <dbReference type="Proteomes" id="UP000011064"/>
    </source>
</evidence>